<evidence type="ECO:0000313" key="2">
    <source>
        <dbReference type="EMBL" id="MDM1697023.1"/>
    </source>
</evidence>
<reference evidence="2" key="2">
    <citation type="submission" date="2020-06" db="EMBL/GenBank/DDBJ databases">
        <authorList>
            <person name="Dong N."/>
        </authorList>
    </citation>
    <scope>NUCLEOTIDE SEQUENCE</scope>
    <source>
        <strain evidence="2">DF46-2-2</strain>
    </source>
</reference>
<dbReference type="Proteomes" id="UP001173465">
    <property type="component" value="Unassembled WGS sequence"/>
</dbReference>
<dbReference type="Proteomes" id="UP000063953">
    <property type="component" value="Chromosome"/>
</dbReference>
<dbReference type="InterPro" id="IPR009921">
    <property type="entry name" value="YehS-like"/>
</dbReference>
<sequence>MINNDVLRSLRYTLNLSDPDFLALIHLKQPELSLEELKSYLANEEQGSFKRCTDATLHNVLDSLIIEKRGPSPQSMAPANLRLTNNQILKKLRIAFSLQEAEMLEILASVDFELSKHELSALFRNPEHSNYRSCGDQLLRSFLIGLARRYRPAL</sequence>
<dbReference type="KEGG" id="pbb:AKN87_01395"/>
<dbReference type="Pfam" id="PF07308">
    <property type="entry name" value="DUF1456"/>
    <property type="match status" value="2"/>
</dbReference>
<dbReference type="OrthoDB" id="9788465at2"/>
<reference evidence="1 3" key="1">
    <citation type="journal article" date="2015" name="Genome Announc.">
        <title>Genome Sequences of Oblitimonas alkaliphila gen. nov. sp. nov. (Proposed), a Novel Bacterium of the Pseudomonadaceae Family.</title>
        <authorList>
            <person name="Lauer A.C."/>
            <person name="Nicholson A.C."/>
            <person name="Humrighouse B.W."/>
            <person name="Emery B."/>
            <person name="Drobish A."/>
            <person name="Juieng P."/>
            <person name="Loparev V."/>
            <person name="McQuiston J.R."/>
        </authorList>
    </citation>
    <scope>NUCLEOTIDE SEQUENCE [LARGE SCALE GENOMIC DNA]</scope>
    <source>
        <strain evidence="1 3">E5571</strain>
    </source>
</reference>
<dbReference type="GeneID" id="93982925"/>
<protein>
    <submittedName>
        <fullName evidence="2">DUF1456 family protein</fullName>
    </submittedName>
</protein>
<evidence type="ECO:0000313" key="1">
    <source>
        <dbReference type="EMBL" id="AKX60410.1"/>
    </source>
</evidence>
<dbReference type="EMBL" id="JACANB010000007">
    <property type="protein sequence ID" value="MDM1697023.1"/>
    <property type="molecule type" value="Genomic_DNA"/>
</dbReference>
<keyword evidence="3" id="KW-1185">Reference proteome</keyword>
<dbReference type="PANTHER" id="PTHR37805">
    <property type="entry name" value="CYTOPLASMIC PROTEIN-RELATED"/>
    <property type="match status" value="1"/>
</dbReference>
<gene>
    <name evidence="1" type="ORF">AKN88_11055</name>
    <name evidence="2" type="ORF">HX099_10185</name>
</gene>
<dbReference type="RefSeq" id="WP_053101709.1">
    <property type="nucleotide sequence ID" value="NZ_CP012358.1"/>
</dbReference>
<dbReference type="PANTHER" id="PTHR37805:SF1">
    <property type="entry name" value="CYTOPLASMIC PROTEIN"/>
    <property type="match status" value="1"/>
</dbReference>
<name>A0A0K1XG84_9GAMM</name>
<dbReference type="EMBL" id="CP012365">
    <property type="protein sequence ID" value="AKX60410.1"/>
    <property type="molecule type" value="Genomic_DNA"/>
</dbReference>
<dbReference type="PATRIC" id="fig|1697052.3.peg.309"/>
<accession>A0A0K1XG84</accession>
<dbReference type="AlphaFoldDB" id="A0A0K1XG84"/>
<reference evidence="2" key="3">
    <citation type="journal article" date="2022" name="Sci. Total Environ.">
        <title>Prevalence, transmission, and molecular epidemiology of tet(X)-positive bacteria among humans, animals, and environmental niches in China: An epidemiological, and genomic-based study.</title>
        <authorList>
            <person name="Dong N."/>
            <person name="Zeng Y."/>
            <person name="Cai C."/>
            <person name="Sun C."/>
            <person name="Lu J."/>
            <person name="Liu C."/>
            <person name="Zhou H."/>
            <person name="Sun Q."/>
            <person name="Shu L."/>
            <person name="Wang H."/>
            <person name="Wang Y."/>
            <person name="Wang S."/>
            <person name="Wu C."/>
            <person name="Chan E.W."/>
            <person name="Chen G."/>
            <person name="Shen Z."/>
            <person name="Chen S."/>
            <person name="Zhang R."/>
        </authorList>
    </citation>
    <scope>NUCLEOTIDE SEQUENCE</scope>
    <source>
        <strain evidence="2">DF46-2-2</strain>
    </source>
</reference>
<proteinExistence type="predicted"/>
<organism evidence="1 3">
    <name type="scientific">Thiopseudomonas alkaliphila</name>
    <dbReference type="NCBI Taxonomy" id="1697053"/>
    <lineage>
        <taxon>Bacteria</taxon>
        <taxon>Pseudomonadati</taxon>
        <taxon>Pseudomonadota</taxon>
        <taxon>Gammaproteobacteria</taxon>
        <taxon>Pseudomonadales</taxon>
        <taxon>Pseudomonadaceae</taxon>
        <taxon>Thiopseudomonas</taxon>
    </lineage>
</organism>
<dbReference type="STRING" id="1697053.AKN87_01395"/>
<evidence type="ECO:0000313" key="3">
    <source>
        <dbReference type="Proteomes" id="UP000063953"/>
    </source>
</evidence>